<name>A0A812NGN9_9DINO</name>
<organism evidence="1 2">
    <name type="scientific">Symbiodinium natans</name>
    <dbReference type="NCBI Taxonomy" id="878477"/>
    <lineage>
        <taxon>Eukaryota</taxon>
        <taxon>Sar</taxon>
        <taxon>Alveolata</taxon>
        <taxon>Dinophyceae</taxon>
        <taxon>Suessiales</taxon>
        <taxon>Symbiodiniaceae</taxon>
        <taxon>Symbiodinium</taxon>
    </lineage>
</organism>
<proteinExistence type="predicted"/>
<keyword evidence="2" id="KW-1185">Reference proteome</keyword>
<sequence length="220" mass="25212">MLESFVTSPPNLWWEQRRLWRDKWKQFGTSEEGQTTFPYDGRPPPGWNRRCVKEPGLLNADWGRPKLWWEWLEGPPDLMDWKSGLKSAAKSTAGDFMSQFFDSDKCTLPIKLDTPISKYWQESGQAGFCVKVVEGRIEFPVPARTIRAVRFAFRFSEDEPATLDPRLPRPAGLPDLNKYTESQREDMYEDARMKAFDGNSGALGVGADMTTEPWHAKMAG</sequence>
<comment type="caution">
    <text evidence="1">The sequence shown here is derived from an EMBL/GenBank/DDBJ whole genome shotgun (WGS) entry which is preliminary data.</text>
</comment>
<protein>
    <submittedName>
        <fullName evidence="1">Uncharacterized protein</fullName>
    </submittedName>
</protein>
<dbReference type="Proteomes" id="UP000604046">
    <property type="component" value="Unassembled WGS sequence"/>
</dbReference>
<dbReference type="EMBL" id="CAJNDS010002074">
    <property type="protein sequence ID" value="CAE7306143.1"/>
    <property type="molecule type" value="Genomic_DNA"/>
</dbReference>
<dbReference type="OrthoDB" id="434652at2759"/>
<accession>A0A812NGN9</accession>
<gene>
    <name evidence="1" type="ORF">SNAT2548_LOCUS16088</name>
</gene>
<evidence type="ECO:0000313" key="2">
    <source>
        <dbReference type="Proteomes" id="UP000604046"/>
    </source>
</evidence>
<evidence type="ECO:0000313" key="1">
    <source>
        <dbReference type="EMBL" id="CAE7306143.1"/>
    </source>
</evidence>
<dbReference type="AlphaFoldDB" id="A0A812NGN9"/>
<reference evidence="1" key="1">
    <citation type="submission" date="2021-02" db="EMBL/GenBank/DDBJ databases">
        <authorList>
            <person name="Dougan E. K."/>
            <person name="Rhodes N."/>
            <person name="Thang M."/>
            <person name="Chan C."/>
        </authorList>
    </citation>
    <scope>NUCLEOTIDE SEQUENCE</scope>
</reference>